<sequence>MDELSWAWRSPVDDAELVELVVAHGGRPEPGWWDRVAPHSLGWVTGRTPDGLLVGFVNVAWDGSDHAFLLDTKTRPSHQHRGVGTELVARAAEGARAAGCEWLHVDFTDDLAPFYLDVCGFRPTAAGLVHLRR</sequence>
<dbReference type="KEGG" id="ima:PO878_05560"/>
<proteinExistence type="predicted"/>
<gene>
    <name evidence="2" type="ORF">PO878_05560</name>
</gene>
<dbReference type="Proteomes" id="UP001216390">
    <property type="component" value="Chromosome"/>
</dbReference>
<keyword evidence="3" id="KW-1185">Reference proteome</keyword>
<dbReference type="EMBL" id="CP116942">
    <property type="protein sequence ID" value="WCO68191.1"/>
    <property type="molecule type" value="Genomic_DNA"/>
</dbReference>
<dbReference type="SUPFAM" id="SSF55729">
    <property type="entry name" value="Acyl-CoA N-acyltransferases (Nat)"/>
    <property type="match status" value="1"/>
</dbReference>
<dbReference type="Pfam" id="PF00583">
    <property type="entry name" value="Acetyltransf_1"/>
    <property type="match status" value="1"/>
</dbReference>
<reference evidence="2" key="1">
    <citation type="submission" date="2023-01" db="EMBL/GenBank/DDBJ databases">
        <title>The diversity of Class Acidimicrobiia in South China Sea sediment environments and the proposal of Iamia marina sp. nov., a novel species of the genus Iamia.</title>
        <authorList>
            <person name="He Y."/>
            <person name="Tian X."/>
        </authorList>
    </citation>
    <scope>NUCLEOTIDE SEQUENCE</scope>
    <source>
        <strain evidence="2">DSM 19957</strain>
    </source>
</reference>
<organism evidence="2 3">
    <name type="scientific">Iamia majanohamensis</name>
    <dbReference type="NCBI Taxonomy" id="467976"/>
    <lineage>
        <taxon>Bacteria</taxon>
        <taxon>Bacillati</taxon>
        <taxon>Actinomycetota</taxon>
        <taxon>Acidimicrobiia</taxon>
        <taxon>Acidimicrobiales</taxon>
        <taxon>Iamiaceae</taxon>
        <taxon>Iamia</taxon>
    </lineage>
</organism>
<evidence type="ECO:0000313" key="2">
    <source>
        <dbReference type="EMBL" id="WCO68191.1"/>
    </source>
</evidence>
<feature type="domain" description="N-acetyltransferase" evidence="1">
    <location>
        <begin position="1"/>
        <end position="133"/>
    </location>
</feature>
<dbReference type="AlphaFoldDB" id="A0AAE9Y9D7"/>
<evidence type="ECO:0000313" key="3">
    <source>
        <dbReference type="Proteomes" id="UP001216390"/>
    </source>
</evidence>
<dbReference type="GO" id="GO:0016747">
    <property type="term" value="F:acyltransferase activity, transferring groups other than amino-acyl groups"/>
    <property type="evidence" value="ECO:0007669"/>
    <property type="project" value="InterPro"/>
</dbReference>
<name>A0AAE9Y9D7_9ACTN</name>
<dbReference type="InterPro" id="IPR000182">
    <property type="entry name" value="GNAT_dom"/>
</dbReference>
<dbReference type="RefSeq" id="WP_272737708.1">
    <property type="nucleotide sequence ID" value="NZ_CP116942.1"/>
</dbReference>
<dbReference type="InterPro" id="IPR016181">
    <property type="entry name" value="Acyl_CoA_acyltransferase"/>
</dbReference>
<dbReference type="Gene3D" id="3.40.630.30">
    <property type="match status" value="1"/>
</dbReference>
<accession>A0AAE9Y9D7</accession>
<dbReference type="PROSITE" id="PS51186">
    <property type="entry name" value="GNAT"/>
    <property type="match status" value="1"/>
</dbReference>
<protein>
    <submittedName>
        <fullName evidence="2">GNAT family N-acetyltransferase</fullName>
    </submittedName>
</protein>
<evidence type="ECO:0000259" key="1">
    <source>
        <dbReference type="PROSITE" id="PS51186"/>
    </source>
</evidence>